<feature type="transmembrane region" description="Helical" evidence="2">
    <location>
        <begin position="140"/>
        <end position="160"/>
    </location>
</feature>
<dbReference type="Pfam" id="PF10145">
    <property type="entry name" value="PhageMin_Tail"/>
    <property type="match status" value="1"/>
</dbReference>
<evidence type="ECO:0000256" key="2">
    <source>
        <dbReference type="SAM" id="Phobius"/>
    </source>
</evidence>
<keyword evidence="2" id="KW-0472">Membrane</keyword>
<accession>A0ABZ2GCD8</accession>
<feature type="region of interest" description="Disordered" evidence="1">
    <location>
        <begin position="37"/>
        <end position="76"/>
    </location>
</feature>
<evidence type="ECO:0000313" key="5">
    <source>
        <dbReference type="Proteomes" id="UP001379444"/>
    </source>
</evidence>
<name>A0ABZ2GCD8_9GAMM</name>
<keyword evidence="2" id="KW-1133">Transmembrane helix</keyword>
<proteinExistence type="predicted"/>
<feature type="compositionally biased region" description="Polar residues" evidence="1">
    <location>
        <begin position="44"/>
        <end position="54"/>
    </location>
</feature>
<gene>
    <name evidence="4" type="ORF">QNA12_05875</name>
</gene>
<dbReference type="Proteomes" id="UP001379444">
    <property type="component" value="Chromosome"/>
</dbReference>
<dbReference type="EMBL" id="CP125967">
    <property type="protein sequence ID" value="WWO39526.1"/>
    <property type="molecule type" value="Genomic_DNA"/>
</dbReference>
<dbReference type="InterPro" id="IPR010090">
    <property type="entry name" value="Phage_tape_meas"/>
</dbReference>
<organism evidence="4 5">
    <name type="scientific">Pectobacterium cacticida</name>
    <dbReference type="NCBI Taxonomy" id="69221"/>
    <lineage>
        <taxon>Bacteria</taxon>
        <taxon>Pseudomonadati</taxon>
        <taxon>Pseudomonadota</taxon>
        <taxon>Gammaproteobacteria</taxon>
        <taxon>Enterobacterales</taxon>
        <taxon>Pectobacteriaceae</taxon>
        <taxon>Pectobacterium</taxon>
    </lineage>
</organism>
<feature type="domain" description="Phage tail tape measure protein" evidence="3">
    <location>
        <begin position="203"/>
        <end position="403"/>
    </location>
</feature>
<evidence type="ECO:0000313" key="4">
    <source>
        <dbReference type="EMBL" id="WWO39526.1"/>
    </source>
</evidence>
<keyword evidence="5" id="KW-1185">Reference proteome</keyword>
<dbReference type="RefSeq" id="WP_264496487.1">
    <property type="nucleotide sequence ID" value="NZ_CP109947.1"/>
</dbReference>
<protein>
    <submittedName>
        <fullName evidence="4">Phage tail tape measure protein</fullName>
    </submittedName>
</protein>
<keyword evidence="2" id="KW-0812">Transmembrane</keyword>
<evidence type="ECO:0000256" key="1">
    <source>
        <dbReference type="SAM" id="MobiDB-lite"/>
    </source>
</evidence>
<sequence>MARNLQLALTLSARDTGSKVLRKAMQDAVAQTKAAEKAGDELAKSQQQNSQQGIRASRTLSEEFKRANSARSTLGIRSEREIQREIQQTIAAYSRLTRMGVMSASEQSRAFSAMTDRVSRLRTELSGAAHSMSRMDKLRAGGAGAMAIAGGAAAMTAVVAQPVRNQMSYERRLASMANTAYAEQGVDGRKAGMASMDALIRRSVKEGGGTKESAADTLDALLASGAVDMKSADTLLPQLQRYSTATGAAPTDLAQIAIRLKQTFGIEDKDVSKALNMAISAGQAGSFELADMAKWLPQQLAAASNNGMKGLNDFAVLLGLNQSAAITAGNSDEAGNNVVNLLGKITSQDAANAASRIKVNGKGIDLPGSLANAQGKGMNSLDAFVAIIDKVVATNPAYKKLDAKLATAKGDERRQIMQSQAKILEGSAVGQVIADRQALMALIGYRSNRQYARDVVKGANEQRDLEAGKTAGDINYQLIAETNDFKAEQMKNTADFGQVDSIKPLSDVIGRLSDLLTGYANEYPGLTTAIAGATIGIKALGAGAVTAGGVLAAWKLLSGNGINPPSVTPVPPGTNAPTVTPPGTRMPNLLGRVGRVAGKVLTPLAVYQATQDAPLVQVERGDSQARQRLSTNQYANETERLQDSMRAQPGALDAWDEIKAWWNKPRSIEMPKPMSYGLPGYVTDIAANQNIGIRPPPVPVVSADNVGGVRPVPVVRIDPLTVSTDKKDDSSAWWSKPTSIGSGLPPAALGLPDWMRPTPAPVQPKQHERPIQATIRLEVDGRVLAETVNEINSQQATRGSNGVYQ</sequence>
<reference evidence="4 5" key="1">
    <citation type="journal article" date="2024" name="Front. Plant Sci.">
        <title>Comprehensive phenomic and genomic studies of the species, Pectobacterium cacticida and proposal for reclassification as Alcorniella cacticida comb. nov.</title>
        <authorList>
            <person name="Jonca J."/>
            <person name="Pirhonen M."/>
            <person name="Waleron M.M."/>
            <person name="Gawor J."/>
            <person name="Mrozik A."/>
            <person name="Smoktunowicz M."/>
            <person name="Waleron K."/>
            <person name="Waleron M."/>
        </authorList>
    </citation>
    <scope>NUCLEOTIDE SEQUENCE [LARGE SCALE GENOMIC DNA]</scope>
    <source>
        <strain evidence="4 5">DPMP6</strain>
    </source>
</reference>
<evidence type="ECO:0000259" key="3">
    <source>
        <dbReference type="Pfam" id="PF10145"/>
    </source>
</evidence>